<dbReference type="CDD" id="cd04301">
    <property type="entry name" value="NAT_SF"/>
    <property type="match status" value="1"/>
</dbReference>
<protein>
    <submittedName>
        <fullName evidence="2">GNAT family N-acetyltransferase</fullName>
    </submittedName>
</protein>
<dbReference type="EMBL" id="DVIQ01000074">
    <property type="protein sequence ID" value="HIS32309.1"/>
    <property type="molecule type" value="Genomic_DNA"/>
</dbReference>
<name>A0A9D1EUX6_9FIRM</name>
<reference evidence="2" key="2">
    <citation type="journal article" date="2021" name="PeerJ">
        <title>Extensive microbial diversity within the chicken gut microbiome revealed by metagenomics and culture.</title>
        <authorList>
            <person name="Gilroy R."/>
            <person name="Ravi A."/>
            <person name="Getino M."/>
            <person name="Pursley I."/>
            <person name="Horton D.L."/>
            <person name="Alikhan N.F."/>
            <person name="Baker D."/>
            <person name="Gharbi K."/>
            <person name="Hall N."/>
            <person name="Watson M."/>
            <person name="Adriaenssens E.M."/>
            <person name="Foster-Nyarko E."/>
            <person name="Jarju S."/>
            <person name="Secka A."/>
            <person name="Antonio M."/>
            <person name="Oren A."/>
            <person name="Chaudhuri R.R."/>
            <person name="La Ragione R."/>
            <person name="Hildebrand F."/>
            <person name="Pallen M.J."/>
        </authorList>
    </citation>
    <scope>NUCLEOTIDE SEQUENCE</scope>
    <source>
        <strain evidence="2">CHK190-19873</strain>
    </source>
</reference>
<reference evidence="2" key="1">
    <citation type="submission" date="2020-10" db="EMBL/GenBank/DDBJ databases">
        <authorList>
            <person name="Gilroy R."/>
        </authorList>
    </citation>
    <scope>NUCLEOTIDE SEQUENCE</scope>
    <source>
        <strain evidence="2">CHK190-19873</strain>
    </source>
</reference>
<dbReference type="PROSITE" id="PS51186">
    <property type="entry name" value="GNAT"/>
    <property type="match status" value="1"/>
</dbReference>
<sequence>MEIRKYRPEDLPEIARLFEETIRQVNAGDYTKEQIQAWASRGRGLLGRNEFFERLYTLVALENGQITGYGNIDDAGYLDHLYVHKDWQGRGIASAICGRLEEYAGKLGRERITVYASVTARPFFEKRGYTAVEEHQAVLDGISLTNYFMEKKL</sequence>
<organism evidence="2 3">
    <name type="scientific">Candidatus Limivivens intestinipullorum</name>
    <dbReference type="NCBI Taxonomy" id="2840858"/>
    <lineage>
        <taxon>Bacteria</taxon>
        <taxon>Bacillati</taxon>
        <taxon>Bacillota</taxon>
        <taxon>Clostridia</taxon>
        <taxon>Lachnospirales</taxon>
        <taxon>Lachnospiraceae</taxon>
        <taxon>Lachnospiraceae incertae sedis</taxon>
        <taxon>Candidatus Limivivens</taxon>
    </lineage>
</organism>
<gene>
    <name evidence="2" type="ORF">IAB44_12315</name>
</gene>
<feature type="domain" description="N-acetyltransferase" evidence="1">
    <location>
        <begin position="1"/>
        <end position="153"/>
    </location>
</feature>
<dbReference type="PANTHER" id="PTHR43451">
    <property type="entry name" value="ACETYLTRANSFERASE (GNAT) FAMILY PROTEIN"/>
    <property type="match status" value="1"/>
</dbReference>
<evidence type="ECO:0000313" key="3">
    <source>
        <dbReference type="Proteomes" id="UP000823935"/>
    </source>
</evidence>
<dbReference type="InterPro" id="IPR000182">
    <property type="entry name" value="GNAT_dom"/>
</dbReference>
<accession>A0A9D1EUX6</accession>
<dbReference type="Proteomes" id="UP000823935">
    <property type="component" value="Unassembled WGS sequence"/>
</dbReference>
<proteinExistence type="predicted"/>
<dbReference type="Gene3D" id="3.40.630.30">
    <property type="match status" value="1"/>
</dbReference>
<dbReference type="Pfam" id="PF13673">
    <property type="entry name" value="Acetyltransf_10"/>
    <property type="match status" value="1"/>
</dbReference>
<comment type="caution">
    <text evidence="2">The sequence shown here is derived from an EMBL/GenBank/DDBJ whole genome shotgun (WGS) entry which is preliminary data.</text>
</comment>
<dbReference type="InterPro" id="IPR016181">
    <property type="entry name" value="Acyl_CoA_acyltransferase"/>
</dbReference>
<dbReference type="GO" id="GO:0016747">
    <property type="term" value="F:acyltransferase activity, transferring groups other than amino-acyl groups"/>
    <property type="evidence" value="ECO:0007669"/>
    <property type="project" value="InterPro"/>
</dbReference>
<dbReference type="AlphaFoldDB" id="A0A9D1EUX6"/>
<dbReference type="InterPro" id="IPR052564">
    <property type="entry name" value="N-acetyltrans/Recomb-assoc"/>
</dbReference>
<dbReference type="PANTHER" id="PTHR43451:SF1">
    <property type="entry name" value="ACETYLTRANSFERASE"/>
    <property type="match status" value="1"/>
</dbReference>
<evidence type="ECO:0000313" key="2">
    <source>
        <dbReference type="EMBL" id="HIS32309.1"/>
    </source>
</evidence>
<evidence type="ECO:0000259" key="1">
    <source>
        <dbReference type="PROSITE" id="PS51186"/>
    </source>
</evidence>
<dbReference type="SUPFAM" id="SSF55729">
    <property type="entry name" value="Acyl-CoA N-acyltransferases (Nat)"/>
    <property type="match status" value="1"/>
</dbReference>